<dbReference type="eggNOG" id="KOG1721">
    <property type="taxonomic scope" value="Eukaryota"/>
</dbReference>
<feature type="domain" description="SCAN box" evidence="5">
    <location>
        <begin position="437"/>
        <end position="515"/>
    </location>
</feature>
<reference evidence="6 7" key="1">
    <citation type="journal article" date="2012" name="Genome Biol.">
        <title>Sequencing three crocodilian genomes to illuminate the evolution of archosaurs and amniotes.</title>
        <authorList>
            <person name="St John J.A."/>
            <person name="Braun E.L."/>
            <person name="Isberg S.R."/>
            <person name="Miles L.G."/>
            <person name="Chong A.Y."/>
            <person name="Gongora J."/>
            <person name="Dalzell P."/>
            <person name="Moran C."/>
            <person name="Bed'hom B."/>
            <person name="Abzhanov A."/>
            <person name="Burgess S.C."/>
            <person name="Cooksey A.M."/>
            <person name="Castoe T.A."/>
            <person name="Crawford N.G."/>
            <person name="Densmore L.D."/>
            <person name="Drew J.C."/>
            <person name="Edwards S.V."/>
            <person name="Faircloth B.C."/>
            <person name="Fujita M.K."/>
            <person name="Greenwold M.J."/>
            <person name="Hoffmann F.G."/>
            <person name="Howard J.M."/>
            <person name="Iguchi T."/>
            <person name="Janes D.E."/>
            <person name="Khan S.Y."/>
            <person name="Kohno S."/>
            <person name="de Koning A.J."/>
            <person name="Lance S.L."/>
            <person name="McCarthy F.M."/>
            <person name="McCormack J.E."/>
            <person name="Merchant M.E."/>
            <person name="Peterson D.G."/>
            <person name="Pollock D.D."/>
            <person name="Pourmand N."/>
            <person name="Raney B.J."/>
            <person name="Roessler K.A."/>
            <person name="Sanford J.R."/>
            <person name="Sawyer R.H."/>
            <person name="Schmidt C.J."/>
            <person name="Triplett E.W."/>
            <person name="Tuberville T.D."/>
            <person name="Venegas-Anaya M."/>
            <person name="Howard J.T."/>
            <person name="Jarvis E.D."/>
            <person name="Guillette L.J.Jr."/>
            <person name="Glenn T.C."/>
            <person name="Green R.E."/>
            <person name="Ray D.A."/>
        </authorList>
    </citation>
    <scope>NUCLEOTIDE SEQUENCE [LARGE SCALE GENOMIC DNA]</scope>
    <source>
        <strain evidence="6">KSC_2009_1</strain>
    </source>
</reference>
<dbReference type="PANTHER" id="PTHR45935">
    <property type="entry name" value="PROTEIN ZBED8-RELATED"/>
    <property type="match status" value="1"/>
</dbReference>
<feature type="compositionally biased region" description="Basic and acidic residues" evidence="4">
    <location>
        <begin position="553"/>
        <end position="565"/>
    </location>
</feature>
<keyword evidence="3" id="KW-0539">Nucleus</keyword>
<name>A0A151NHG1_ALLMI</name>
<feature type="region of interest" description="Disordered" evidence="4">
    <location>
        <begin position="177"/>
        <end position="200"/>
    </location>
</feature>
<dbReference type="PANTHER" id="PTHR45935:SF15">
    <property type="entry name" value="SCAN BOX DOMAIN-CONTAINING PROTEIN"/>
    <property type="match status" value="1"/>
</dbReference>
<dbReference type="Pfam" id="PF02023">
    <property type="entry name" value="SCAN"/>
    <property type="match status" value="1"/>
</dbReference>
<dbReference type="Gene3D" id="1.10.10.60">
    <property type="entry name" value="Homeodomain-like"/>
    <property type="match status" value="1"/>
</dbReference>
<comment type="similarity">
    <text evidence="2">Belongs to the krueppel C2H2-type zinc-finger protein family.</text>
</comment>
<dbReference type="InterPro" id="IPR038269">
    <property type="entry name" value="SCAN_sf"/>
</dbReference>
<dbReference type="CDD" id="cd07936">
    <property type="entry name" value="SCAN"/>
    <property type="match status" value="1"/>
</dbReference>
<dbReference type="SUPFAM" id="SSF47353">
    <property type="entry name" value="Retrovirus capsid dimerization domain-like"/>
    <property type="match status" value="1"/>
</dbReference>
<feature type="region of interest" description="Disordered" evidence="4">
    <location>
        <begin position="220"/>
        <end position="242"/>
    </location>
</feature>
<evidence type="ECO:0000313" key="6">
    <source>
        <dbReference type="EMBL" id="KYO36190.1"/>
    </source>
</evidence>
<comment type="caution">
    <text evidence="6">The sequence shown here is derived from an EMBL/GenBank/DDBJ whole genome shotgun (WGS) entry which is preliminary data.</text>
</comment>
<dbReference type="Proteomes" id="UP000050525">
    <property type="component" value="Unassembled WGS sequence"/>
</dbReference>
<dbReference type="AlphaFoldDB" id="A0A151NHG1"/>
<dbReference type="Pfam" id="PF13837">
    <property type="entry name" value="Myb_DNA-bind_4"/>
    <property type="match status" value="1"/>
</dbReference>
<dbReference type="PROSITE" id="PS50804">
    <property type="entry name" value="SCAN_BOX"/>
    <property type="match status" value="1"/>
</dbReference>
<protein>
    <recommendedName>
        <fullName evidence="5">SCAN box domain-containing protein</fullName>
    </recommendedName>
</protein>
<evidence type="ECO:0000256" key="3">
    <source>
        <dbReference type="ARBA" id="ARBA00023242"/>
    </source>
</evidence>
<feature type="region of interest" description="Disordered" evidence="4">
    <location>
        <begin position="553"/>
        <end position="575"/>
    </location>
</feature>
<evidence type="ECO:0000256" key="4">
    <source>
        <dbReference type="SAM" id="MobiDB-lite"/>
    </source>
</evidence>
<feature type="region of interest" description="Disordered" evidence="4">
    <location>
        <begin position="629"/>
        <end position="658"/>
    </location>
</feature>
<dbReference type="EMBL" id="AKHW03002979">
    <property type="protein sequence ID" value="KYO36190.1"/>
    <property type="molecule type" value="Genomic_DNA"/>
</dbReference>
<accession>A0A151NHG1</accession>
<evidence type="ECO:0000259" key="5">
    <source>
        <dbReference type="PROSITE" id="PS50804"/>
    </source>
</evidence>
<dbReference type="Gene3D" id="1.10.4020.10">
    <property type="entry name" value="DNA breaking-rejoining enzymes"/>
    <property type="match status" value="1"/>
</dbReference>
<evidence type="ECO:0000256" key="2">
    <source>
        <dbReference type="ARBA" id="ARBA00006991"/>
    </source>
</evidence>
<dbReference type="InterPro" id="IPR050916">
    <property type="entry name" value="SCAN-C2H2_zinc_finger"/>
</dbReference>
<dbReference type="InterPro" id="IPR003309">
    <property type="entry name" value="SCAN_dom"/>
</dbReference>
<dbReference type="InterPro" id="IPR044822">
    <property type="entry name" value="Myb_DNA-bind_4"/>
</dbReference>
<comment type="function">
    <text evidence="1">May be involved in transcriptional regulation.</text>
</comment>
<evidence type="ECO:0000256" key="1">
    <source>
        <dbReference type="ARBA" id="ARBA00003767"/>
    </source>
</evidence>
<keyword evidence="7" id="KW-1185">Reference proteome</keyword>
<dbReference type="SMART" id="SM00431">
    <property type="entry name" value="SCAN"/>
    <property type="match status" value="1"/>
</dbReference>
<proteinExistence type="inferred from homology"/>
<evidence type="ECO:0000313" key="7">
    <source>
        <dbReference type="Proteomes" id="UP000050525"/>
    </source>
</evidence>
<sequence>MRRDRAPERAASWPADHVTVLISYWAEAAAVHDLGSHGRNRVVYDGISQRLAQLGIYRTGDQCREKMKALKVAYRKAKENNAAGRPPMRCPFYEEMDCIMRGGGGNGGPRATFFSDTGDVASGLEMPEGTAASERWGLSRSWGCPATASRSWGPQESGACPSRAQAALGEVCTVRVKEEETSGEELPPEPDPSVSAGEETELAPRRLTLALDRLAQLRVRKRKAREEGPAEAARGAGPKHGRSHLLELKRTRRASAWRAEERQSLAEFMQHDREMRLEERDFQAQLLEQLLQRQLEALQAVVQAPAPASAPQERGEPVEGVGTGLQFQALLEQAVRDRGHGKDVEVGTAELWGEPGAAGKAPVPAQYWTADEILRWLVPQQPVNGQQPRCQEGSQGLRLLPSGGSVPTTVWGAGGKHSAEVKGADEAEGGVEAPTARQRFLGFRYEAAAGPREAYGCLQELCWRWLQPEVHSKEQVLERLVLEQFLSLLPERVQRWVQERCPESGSEAVGLAEDFLLPQRQARQLQPQVLEPPWGGAEGPGAAEQVLLGQEQRETDRDLAQEDRGSAGPLAPDLRGHAVPRCQGCTVLRAQLEAVQEELQVARASPLLGLSSAALRDLQAALGTISRVLSERRPPGAKAPPDVAQSPGALLPADTHVS</sequence>
<gene>
    <name evidence="6" type="ORF">Y1Q_0019586</name>
</gene>
<organism evidence="6 7">
    <name type="scientific">Alligator mississippiensis</name>
    <name type="common">American alligator</name>
    <dbReference type="NCBI Taxonomy" id="8496"/>
    <lineage>
        <taxon>Eukaryota</taxon>
        <taxon>Metazoa</taxon>
        <taxon>Chordata</taxon>
        <taxon>Craniata</taxon>
        <taxon>Vertebrata</taxon>
        <taxon>Euteleostomi</taxon>
        <taxon>Archelosauria</taxon>
        <taxon>Archosauria</taxon>
        <taxon>Crocodylia</taxon>
        <taxon>Alligatoridae</taxon>
        <taxon>Alligatorinae</taxon>
        <taxon>Alligator</taxon>
    </lineage>
</organism>
<dbReference type="FunFam" id="1.10.4020.10:FF:000001">
    <property type="entry name" value="zinc finger protein 263 isoform X1"/>
    <property type="match status" value="1"/>
</dbReference>